<dbReference type="Pfam" id="PF05043">
    <property type="entry name" value="Mga"/>
    <property type="match status" value="1"/>
</dbReference>
<dbReference type="Proteomes" id="UP000516446">
    <property type="component" value="Chromosome"/>
</dbReference>
<keyword evidence="5" id="KW-1185">Reference proteome</keyword>
<protein>
    <submittedName>
        <fullName evidence="4">HTH domain-containing protein</fullName>
    </submittedName>
</protein>
<organism evidence="4 5">
    <name type="scientific">Weissella koreensis</name>
    <dbReference type="NCBI Taxonomy" id="165096"/>
    <lineage>
        <taxon>Bacteria</taxon>
        <taxon>Bacillati</taxon>
        <taxon>Bacillota</taxon>
        <taxon>Bacilli</taxon>
        <taxon>Lactobacillales</taxon>
        <taxon>Lactobacillaceae</taxon>
        <taxon>Weissella</taxon>
    </lineage>
</organism>
<dbReference type="InterPro" id="IPR050661">
    <property type="entry name" value="BglG_antiterminators"/>
</dbReference>
<accession>A0A7H1MNF6</accession>
<reference evidence="4 5" key="1">
    <citation type="submission" date="2019-08" db="EMBL/GenBank/DDBJ databases">
        <authorList>
            <person name="Chang H.C."/>
            <person name="Mun S.Y."/>
        </authorList>
    </citation>
    <scope>NUCLEOTIDE SEQUENCE [LARGE SCALE GENOMIC DNA]</scope>
    <source>
        <strain evidence="4 5">SK</strain>
    </source>
</reference>
<feature type="domain" description="Mga helix-turn-helix" evidence="3">
    <location>
        <begin position="98"/>
        <end position="178"/>
    </location>
</feature>
<gene>
    <name evidence="4" type="ORF">FY536_06910</name>
</gene>
<evidence type="ECO:0000313" key="4">
    <source>
        <dbReference type="EMBL" id="QNT64992.1"/>
    </source>
</evidence>
<evidence type="ECO:0000256" key="1">
    <source>
        <dbReference type="ARBA" id="ARBA00023015"/>
    </source>
</evidence>
<keyword evidence="2" id="KW-0804">Transcription</keyword>
<evidence type="ECO:0000259" key="3">
    <source>
        <dbReference type="Pfam" id="PF05043"/>
    </source>
</evidence>
<evidence type="ECO:0000313" key="5">
    <source>
        <dbReference type="Proteomes" id="UP000516446"/>
    </source>
</evidence>
<dbReference type="PANTHER" id="PTHR30185:SF13">
    <property type="entry name" value="LICABCH OPERON REGULATOR-RELATED"/>
    <property type="match status" value="1"/>
</dbReference>
<name>A0A7H1MNF6_9LACO</name>
<dbReference type="InterPro" id="IPR036388">
    <property type="entry name" value="WH-like_DNA-bd_sf"/>
</dbReference>
<dbReference type="Gene3D" id="1.10.10.10">
    <property type="entry name" value="Winged helix-like DNA-binding domain superfamily/Winged helix DNA-binding domain"/>
    <property type="match status" value="1"/>
</dbReference>
<dbReference type="AlphaFoldDB" id="A0A7H1MNF6"/>
<proteinExistence type="predicted"/>
<dbReference type="InterPro" id="IPR007737">
    <property type="entry name" value="Mga_HTH"/>
</dbReference>
<keyword evidence="1" id="KW-0805">Transcription regulation</keyword>
<dbReference type="PANTHER" id="PTHR30185">
    <property type="entry name" value="CRYPTIC BETA-GLUCOSIDE BGL OPERON ANTITERMINATOR"/>
    <property type="match status" value="1"/>
</dbReference>
<dbReference type="RefSeq" id="WP_104914711.1">
    <property type="nucleotide sequence ID" value="NZ_CP026847.1"/>
</dbReference>
<evidence type="ECO:0000256" key="2">
    <source>
        <dbReference type="ARBA" id="ARBA00023163"/>
    </source>
</evidence>
<dbReference type="EMBL" id="CP043431">
    <property type="protein sequence ID" value="QNT64992.1"/>
    <property type="molecule type" value="Genomic_DNA"/>
</dbReference>
<sequence length="515" mass="60101">MPEEFIKHFAADIYSSDIRHQGYILTIIANHHHGLDISAIQEHLLLSRRTIYKYIESINEVAQIAEENETDENIHYGEIKKEKNLYYFTGNQINFHYLFCKIIDQSIAIILSKQFLVNHEISVKQFCYDNYISETALRRNIAKFNNYMKKYGVSILISKGSLTLNGDSVKIRFGLANFLWRNYRGLQWPFANISKKSMRNLALRIGTIYALDFNEGKLNELMYIFGTNLSQIHVNNFINPAEINQNLLDLLILDDRDQELYDYLNYNFELTDFELNFVILWFKTMSDAYSSSNRAQIIFGKLKALNHPFYKKIVKYIMAVESRTNTKIDFNTPNGELFLATVIAGQFHLNLFHDLNFTVSNIDMDQFGNNMEAGLFHGIRELTIPNNYELTEAELNTSIMFNAVAFILIFPSHYFDPKINILVKMDATSFAEQLFTTRINEILAPNFNVEIFTQKTMGYVIKPDVLVSTALFVDNKIDPEHQIFIKPQLDYNDRLYLREFMTRITKEKAPKIFDV</sequence>